<reference evidence="2 3" key="1">
    <citation type="journal article" date="2024" name="Nat. Commun.">
        <title>Phylogenomics reveals the evolutionary origins of lichenization in chlorophyte algae.</title>
        <authorList>
            <person name="Puginier C."/>
            <person name="Libourel C."/>
            <person name="Otte J."/>
            <person name="Skaloud P."/>
            <person name="Haon M."/>
            <person name="Grisel S."/>
            <person name="Petersen M."/>
            <person name="Berrin J.G."/>
            <person name="Delaux P.M."/>
            <person name="Dal Grande F."/>
            <person name="Keller J."/>
        </authorList>
    </citation>
    <scope>NUCLEOTIDE SEQUENCE [LARGE SCALE GENOMIC DNA]</scope>
    <source>
        <strain evidence="2 3">SAG 216-7</strain>
    </source>
</reference>
<accession>A0ABR2Z4C8</accession>
<dbReference type="Pfam" id="PF02450">
    <property type="entry name" value="LCAT"/>
    <property type="match status" value="1"/>
</dbReference>
<keyword evidence="3" id="KW-1185">Reference proteome</keyword>
<evidence type="ECO:0008006" key="4">
    <source>
        <dbReference type="Google" id="ProtNLM"/>
    </source>
</evidence>
<gene>
    <name evidence="2" type="ORF">WJX75_007445</name>
</gene>
<comment type="caution">
    <text evidence="2">The sequence shown here is derived from an EMBL/GenBank/DDBJ whole genome shotgun (WGS) entry which is preliminary data.</text>
</comment>
<dbReference type="Gene3D" id="3.40.50.1820">
    <property type="entry name" value="alpha/beta hydrolase"/>
    <property type="match status" value="1"/>
</dbReference>
<name>A0ABR2Z4C8_9CHLO</name>
<evidence type="ECO:0000313" key="2">
    <source>
        <dbReference type="EMBL" id="KAK9918842.1"/>
    </source>
</evidence>
<proteinExistence type="predicted"/>
<dbReference type="Proteomes" id="UP001491310">
    <property type="component" value="Unassembled WGS sequence"/>
</dbReference>
<dbReference type="SUPFAM" id="SSF53474">
    <property type="entry name" value="alpha/beta-Hydrolases"/>
    <property type="match status" value="1"/>
</dbReference>
<sequence length="667" mass="74911">MNRRKGNGKESDGKGAEDDTQRKGSTNSKAQEKGKAKHAKKGGAKRRWAIVMAIIAVTWGLYHRRQQVRVAVEPILDPLISNMPEFNFTEFAGRHGITLPDVFQSEEAPRPGRELAQKGWKPKHPIIIVPGFVTSGLELWAGKPCAARYFRQRIWGSLSMTQSFMGDKACWLEHMALDNNTGLDPEGVRLRASEGLLGVDYFFPGYAVWAKLIEAAADMGYETNNLIGETYDWRLSVPNMETRDKYFTRLKWRIELTMKTEGEKVLVASHSWGDNVFRNFMVWIGEDDPDWIENHIAAYVNIAGPVLGVSKSMTSLLSGETRDTAELGLIGAFLSDNLVPRNERVKLFRTWGSAMGMLPVGGPDIWGNTTWAPDDTPEMTKQNVSFGPLITETLIPEQADEDEDKPNEEHKSFAESVHTWVSNIFDRGNKTEIEKIVKKHDVDSAVRILLRNGGSSFEEKVIKWGAVHADERSCKASKGSPEEYYYNPLKCPLPKAPSMQFFCLYGIGLPTERSYYYLNLESDKAMRKSEEESETHQQYEVRWKMDKDASGERHGGEISYGVRTSDGDGTVPLISTGVMCQKHWREKQLNPSGLRVVSREYPHEPVAAYKDLRGGPRSADHVDILGHMDVLSDILTIASGHGDQLEDKIISDVKRIADNIKLDVGCD</sequence>
<dbReference type="EMBL" id="JALJOT010000001">
    <property type="protein sequence ID" value="KAK9918842.1"/>
    <property type="molecule type" value="Genomic_DNA"/>
</dbReference>
<dbReference type="InterPro" id="IPR029058">
    <property type="entry name" value="AB_hydrolase_fold"/>
</dbReference>
<dbReference type="InterPro" id="IPR003386">
    <property type="entry name" value="LACT/PDAT_acylTrfase"/>
</dbReference>
<feature type="compositionally biased region" description="Basic and acidic residues" evidence="1">
    <location>
        <begin position="7"/>
        <end position="22"/>
    </location>
</feature>
<protein>
    <recommendedName>
        <fullName evidence="4">Phospholipid:diacylglycerol acyltransferase</fullName>
    </recommendedName>
</protein>
<evidence type="ECO:0000313" key="3">
    <source>
        <dbReference type="Proteomes" id="UP001491310"/>
    </source>
</evidence>
<evidence type="ECO:0000256" key="1">
    <source>
        <dbReference type="SAM" id="MobiDB-lite"/>
    </source>
</evidence>
<dbReference type="PANTHER" id="PTHR11440">
    <property type="entry name" value="LECITHIN-CHOLESTEROL ACYLTRANSFERASE-RELATED"/>
    <property type="match status" value="1"/>
</dbReference>
<feature type="region of interest" description="Disordered" evidence="1">
    <location>
        <begin position="1"/>
        <end position="42"/>
    </location>
</feature>
<organism evidence="2 3">
    <name type="scientific">Coccomyxa subellipsoidea</name>
    <dbReference type="NCBI Taxonomy" id="248742"/>
    <lineage>
        <taxon>Eukaryota</taxon>
        <taxon>Viridiplantae</taxon>
        <taxon>Chlorophyta</taxon>
        <taxon>core chlorophytes</taxon>
        <taxon>Trebouxiophyceae</taxon>
        <taxon>Trebouxiophyceae incertae sedis</taxon>
        <taxon>Coccomyxaceae</taxon>
        <taxon>Coccomyxa</taxon>
    </lineage>
</organism>